<dbReference type="EMBL" id="CP117450">
    <property type="protein sequence ID" value="WLH07247.1"/>
    <property type="molecule type" value="Genomic_DNA"/>
</dbReference>
<dbReference type="GeneID" id="99719259"/>
<name>A0ABY9FV74_9PSED</name>
<dbReference type="RefSeq" id="WP_211290110.1">
    <property type="nucleotide sequence ID" value="NZ_CP117450.1"/>
</dbReference>
<gene>
    <name evidence="1" type="ORF">PSH67_00890</name>
</gene>
<reference evidence="1 2" key="1">
    <citation type="submission" date="2023-02" db="EMBL/GenBank/DDBJ databases">
        <title>Evolution of Hrp T3SS in non-pathogenic Pseudomonas fluorescens.</title>
        <authorList>
            <person name="Liao K."/>
            <person name="Wei H."/>
            <person name="Gu Y."/>
        </authorList>
    </citation>
    <scope>NUCLEOTIDE SEQUENCE [LARGE SCALE GENOMIC DNA]</scope>
    <source>
        <strain evidence="1 2">FP2043</strain>
    </source>
</reference>
<sequence length="426" mass="49794">MSQKRPSKPTQMNNNLTIDRFINATRLNMESRVNLSIYEENISKLTRMADYFNLPTNFKIVYSAARRVELITLSGKTWIVYDQYMGQTMNLLNRLFIEAETGRPSITYFHKVLAERLVEVGRFEDALHCASIYSTHRKDLESKGLNEDWRWFLTNVHESFLLYHEFGHRIFVNETILPEVREHACELIADVIELKQRPIEEILEAIRIAPSAAILNQNIDEVITHIQTQDKSDQQFNDAQIAYLNDPQTFEEVFCDLIAADLTLGDIKNKGQDSIKVLRAIYIGFYHMQALEYLRRFPSLPDGPADWTMDTIPKVQARGHCLRKHLIFLYKKTLVSEQDVNIENLKEKVSAFEILLMEDQRRHYDVIYDSAMHLCDGLRKDSWVTELGKEAMKRLDDERNFQNKEKLSMSNDKLRTIILILTGWLP</sequence>
<keyword evidence="2" id="KW-1185">Reference proteome</keyword>
<organism evidence="1 2">
    <name type="scientific">Pseudomonas lurida</name>
    <dbReference type="NCBI Taxonomy" id="244566"/>
    <lineage>
        <taxon>Bacteria</taxon>
        <taxon>Pseudomonadati</taxon>
        <taxon>Pseudomonadota</taxon>
        <taxon>Gammaproteobacteria</taxon>
        <taxon>Pseudomonadales</taxon>
        <taxon>Pseudomonadaceae</taxon>
        <taxon>Pseudomonas</taxon>
    </lineage>
</organism>
<evidence type="ECO:0008006" key="3">
    <source>
        <dbReference type="Google" id="ProtNLM"/>
    </source>
</evidence>
<evidence type="ECO:0000313" key="1">
    <source>
        <dbReference type="EMBL" id="WLH07247.1"/>
    </source>
</evidence>
<protein>
    <recommendedName>
        <fullName evidence="3">KIF-binding protein</fullName>
    </recommendedName>
</protein>
<evidence type="ECO:0000313" key="2">
    <source>
        <dbReference type="Proteomes" id="UP001236748"/>
    </source>
</evidence>
<dbReference type="Proteomes" id="UP001236748">
    <property type="component" value="Chromosome"/>
</dbReference>
<proteinExistence type="predicted"/>
<accession>A0ABY9FV74</accession>